<dbReference type="RefSeq" id="WP_157913325.1">
    <property type="nucleotide sequence ID" value="NZ_LN890656.1"/>
</dbReference>
<name>A0A160T758_9CHLR</name>
<dbReference type="EMBL" id="LN890656">
    <property type="protein sequence ID" value="CUS05792.1"/>
    <property type="molecule type" value="Genomic_DNA"/>
</dbReference>
<dbReference type="Proteomes" id="UP000215027">
    <property type="component" value="Chromosome II"/>
</dbReference>
<dbReference type="SUPFAM" id="SSF51126">
    <property type="entry name" value="Pectin lyase-like"/>
    <property type="match status" value="2"/>
</dbReference>
<feature type="chain" id="PRO_5007820243" evidence="1">
    <location>
        <begin position="24"/>
        <end position="1249"/>
    </location>
</feature>
<dbReference type="InterPro" id="IPR012334">
    <property type="entry name" value="Pectin_lyas_fold"/>
</dbReference>
<organism evidence="2 3">
    <name type="scientific">Candidatus Promineifilum breve</name>
    <dbReference type="NCBI Taxonomy" id="1806508"/>
    <lineage>
        <taxon>Bacteria</taxon>
        <taxon>Bacillati</taxon>
        <taxon>Chloroflexota</taxon>
        <taxon>Ardenticatenia</taxon>
        <taxon>Candidatus Promineifilales</taxon>
        <taxon>Candidatus Promineifilaceae</taxon>
        <taxon>Candidatus Promineifilum</taxon>
    </lineage>
</organism>
<evidence type="ECO:0000256" key="1">
    <source>
        <dbReference type="SAM" id="SignalP"/>
    </source>
</evidence>
<accession>A0A160T758</accession>
<evidence type="ECO:0000313" key="3">
    <source>
        <dbReference type="Proteomes" id="UP000215027"/>
    </source>
</evidence>
<dbReference type="InterPro" id="IPR011050">
    <property type="entry name" value="Pectin_lyase_fold/virulence"/>
</dbReference>
<gene>
    <name evidence="2" type="ORF">CFX0092_B0258</name>
</gene>
<dbReference type="KEGG" id="pbf:CFX0092_B0258"/>
<keyword evidence="1" id="KW-0732">Signal</keyword>
<reference evidence="2" key="1">
    <citation type="submission" date="2016-01" db="EMBL/GenBank/DDBJ databases">
        <authorList>
            <person name="Mcilroy J.S."/>
            <person name="Karst M S."/>
            <person name="Albertsen M."/>
        </authorList>
    </citation>
    <scope>NUCLEOTIDE SEQUENCE</scope>
    <source>
        <strain evidence="2">Cfx-K</strain>
    </source>
</reference>
<feature type="signal peptide" evidence="1">
    <location>
        <begin position="1"/>
        <end position="23"/>
    </location>
</feature>
<proteinExistence type="predicted"/>
<dbReference type="OrthoDB" id="435029at2"/>
<sequence length="1249" mass="137350">MHTKRIVRWSIVLLLLLALPVVAAVLAQGPEQPQVPGCDLIVAHTGNYNYYSINDALNALKAIPQDLPYGYTICLRAGVYNEKVWIQDDNQDQYYQLRGLRLVAEPGSDDDVPTIDGTGIYFRSWYDGLIMIRESGITLEGLEVRNSHGRGIFIYGEDAHLAYNGDEPHPDPDEMQGDAIYDVLLSNLSVHHNWTDGIVANGQDQPEVGLNGYVFEPKVVHRYYPTNIVVRDSVIYDNAQKARAMPVVFEGRRIAGVQDASAWEFINAQLDPWNNPFWQGKYVRDPHGVAAVNGDMSFFPDEDLDAISVMLNGADGLDRMLISAPASQNGSRKIPAAHVTGNGGAELVYDGDDILEYNPATGLWSFYFNGDFLKTESSCSSLTVDGFEVIATGQLLLSFNGCASFTMTSMGATTLYPSDLFLFNGTLGANTSGTFSRYLDRDYTKWSLGTEDNLLDFAFDPSGALVGRIKRKGSDDKEDKELFWFDESGKVWLPYMHMELKYPAVEGQPLTYQFNPMGNGIMAVSIRGTGGNPRLFIGGKVEGTVGLGFTATGSSSAIHNHVYQNYGEGLSSFFNARNVTVRDNVVYDNIHANLYVNDVQSAVVDSNIAYCSNDRRFWQMGENPLGRENGYQPSRGLAIQDETPAKKQEDKLDAASKTQPSSHITIANNIAAGCMNNFYFSKNSGSPGKDAPANDIRVFHNTLVEARGDVVDAYSNVLFTNKINPDADYFVNSLFANNLIAQWPSGKPDHIISTWDKKNDLSFPPPGLEMRNNLYQFAPPANFLSEPGQVIADPLLFNAGGALVAGLVNPDWYNIQPNSPARNSGFLSTVVWTPFDFYGIARQDGQPDIGAYERPAPNDNPSMSLGETVTGTAWSETEPTGTFQVGIEEFRLLRPTLVLIDVLVTGGSPEPPIDEVRLSHDCTWYANDTIASIGSIDINKRGYILYDLPAGDYCISIWPQIWSAESTNADYTLSLSSPLLLSAAAAGLAAGGDVGGIHFYSEDILAYSKMKNGPDQWRMIFDGSDVGITPNVSNIAVDRGNRILLTLRAQQNLPTIGVVGPHDILAFDPERLGPDTAGTLSLVFEGVDQEFTTVGERLDGIDGRVDVGQQEYDLIVSTEGVARGDPWSGPMKHDNEDVFGLIEDWGGSFDWYRFFDVKGIRNAQPAELTAAVSVPGLRERNVFGLAYDDSDGVMYLTIRGSAYIHQHHHVTQTDVFAINYPSYTWGGVIWRGTEHGWNYKIDAIELNGW</sequence>
<keyword evidence="3" id="KW-1185">Reference proteome</keyword>
<protein>
    <submittedName>
        <fullName evidence="2">Uncharacterized protein</fullName>
    </submittedName>
</protein>
<dbReference type="InterPro" id="IPR006626">
    <property type="entry name" value="PbH1"/>
</dbReference>
<dbReference type="Gene3D" id="2.160.20.10">
    <property type="entry name" value="Single-stranded right-handed beta-helix, Pectin lyase-like"/>
    <property type="match status" value="2"/>
</dbReference>
<evidence type="ECO:0000313" key="2">
    <source>
        <dbReference type="EMBL" id="CUS05792.1"/>
    </source>
</evidence>
<dbReference type="AlphaFoldDB" id="A0A160T758"/>
<dbReference type="SMART" id="SM00710">
    <property type="entry name" value="PbH1"/>
    <property type="match status" value="5"/>
</dbReference>